<dbReference type="EMBL" id="JAPFFF010000008">
    <property type="protein sequence ID" value="KAK8884047.1"/>
    <property type="molecule type" value="Genomic_DNA"/>
</dbReference>
<keyword evidence="3" id="KW-1185">Reference proteome</keyword>
<evidence type="ECO:0000313" key="3">
    <source>
        <dbReference type="Proteomes" id="UP001470230"/>
    </source>
</evidence>
<organism evidence="2 3">
    <name type="scientific">Tritrichomonas musculus</name>
    <dbReference type="NCBI Taxonomy" id="1915356"/>
    <lineage>
        <taxon>Eukaryota</taxon>
        <taxon>Metamonada</taxon>
        <taxon>Parabasalia</taxon>
        <taxon>Tritrichomonadida</taxon>
        <taxon>Tritrichomonadidae</taxon>
        <taxon>Tritrichomonas</taxon>
    </lineage>
</organism>
<evidence type="ECO:0008006" key="4">
    <source>
        <dbReference type="Google" id="ProtNLM"/>
    </source>
</evidence>
<sequence length="520" mass="59970">MIDFKDELDDNHKKINLNKFVYSRSFIPLITLFISLSIYFFDNGPILPPFSSKTESIDCHSLVYENYSIHDGVIDFYVHQNETINFSPEYLPHFLSVYTINNENVSMEYSKLHLKNMSLINNTIKFTLGYPIASEIIIFLKCLGKDFAQQRVMLSEVNETDDETYSTKGMSAANYAKMTNVCFENTKFLFFTPVPGYSETIPFNQTKMRFEVLSLHLPSYLQMKNISRTNETSFLVPPFDPVPWKSLLFNLLPISLSLESNNETSTRKFHFLFREMPMKGSTEIIKRFSTIAPSKIKDIQCFKKILLPKSVSSFHPNEESIEIALSQNFTFLRTIFPKTGIQKRRIVLTNNLENILKPVVSEICEDCDIAILNSNADVSKAADISHSAQIFVGNHFFNLINMVWLTPNRSALIDATPSDYSCARWAEVYSKFNNISYFRVNTVSDSCNCFDFDCYPKRIFGSDNEVLNVDIESFKRVFKEALNATKFEETEPKIVSKPPEIQDLQGRPDRPEHIGKYRFI</sequence>
<protein>
    <recommendedName>
        <fullName evidence="4">Glycosyltransferase family 92 protein</fullName>
    </recommendedName>
</protein>
<gene>
    <name evidence="2" type="ORF">M9Y10_043150</name>
</gene>
<accession>A0ABR2JYW4</accession>
<reference evidence="2 3" key="1">
    <citation type="submission" date="2024-04" db="EMBL/GenBank/DDBJ databases">
        <title>Tritrichomonas musculus Genome.</title>
        <authorList>
            <person name="Alves-Ferreira E."/>
            <person name="Grigg M."/>
            <person name="Lorenzi H."/>
            <person name="Galac M."/>
        </authorList>
    </citation>
    <scope>NUCLEOTIDE SEQUENCE [LARGE SCALE GENOMIC DNA]</scope>
    <source>
        <strain evidence="2 3">EAF2021</strain>
    </source>
</reference>
<name>A0ABR2JYW4_9EUKA</name>
<keyword evidence="1" id="KW-0812">Transmembrane</keyword>
<feature type="transmembrane region" description="Helical" evidence="1">
    <location>
        <begin position="21"/>
        <end position="41"/>
    </location>
</feature>
<evidence type="ECO:0000256" key="1">
    <source>
        <dbReference type="SAM" id="Phobius"/>
    </source>
</evidence>
<proteinExistence type="predicted"/>
<comment type="caution">
    <text evidence="2">The sequence shown here is derived from an EMBL/GenBank/DDBJ whole genome shotgun (WGS) entry which is preliminary data.</text>
</comment>
<evidence type="ECO:0000313" key="2">
    <source>
        <dbReference type="EMBL" id="KAK8884047.1"/>
    </source>
</evidence>
<dbReference type="Proteomes" id="UP001470230">
    <property type="component" value="Unassembled WGS sequence"/>
</dbReference>
<keyword evidence="1" id="KW-1133">Transmembrane helix</keyword>
<keyword evidence="1" id="KW-0472">Membrane</keyword>